<dbReference type="PANTHER" id="PTHR10859">
    <property type="entry name" value="GLYCOSYL TRANSFERASE"/>
    <property type="match status" value="1"/>
</dbReference>
<dbReference type="GO" id="GO:0006487">
    <property type="term" value="P:protein N-linked glycosylation"/>
    <property type="evidence" value="ECO:0007669"/>
    <property type="project" value="TreeGrafter"/>
</dbReference>
<dbReference type="EMBL" id="CP048649">
    <property type="protein sequence ID" value="QIB68971.1"/>
    <property type="molecule type" value="Genomic_DNA"/>
</dbReference>
<dbReference type="SUPFAM" id="SSF53448">
    <property type="entry name" value="Nucleotide-diphospho-sugar transferases"/>
    <property type="match status" value="1"/>
</dbReference>
<evidence type="ECO:0000259" key="6">
    <source>
        <dbReference type="Pfam" id="PF00535"/>
    </source>
</evidence>
<evidence type="ECO:0000313" key="9">
    <source>
        <dbReference type="Proteomes" id="UP000466848"/>
    </source>
</evidence>
<dbReference type="Pfam" id="PF00535">
    <property type="entry name" value="Glycos_transf_2"/>
    <property type="match status" value="1"/>
</dbReference>
<organism evidence="8 9">
    <name type="scientific">Aminipila butyrica</name>
    <dbReference type="NCBI Taxonomy" id="433296"/>
    <lineage>
        <taxon>Bacteria</taxon>
        <taxon>Bacillati</taxon>
        <taxon>Bacillota</taxon>
        <taxon>Clostridia</taxon>
        <taxon>Peptostreptococcales</taxon>
        <taxon>Anaerovoracaceae</taxon>
        <taxon>Aminipila</taxon>
    </lineage>
</organism>
<dbReference type="InterPro" id="IPR001173">
    <property type="entry name" value="Glyco_trans_2-like"/>
</dbReference>
<evidence type="ECO:0000256" key="4">
    <source>
        <dbReference type="ARBA" id="ARBA00023136"/>
    </source>
</evidence>
<dbReference type="Pfam" id="PF04138">
    <property type="entry name" value="GtrA_DPMS_TM"/>
    <property type="match status" value="1"/>
</dbReference>
<evidence type="ECO:0000256" key="2">
    <source>
        <dbReference type="ARBA" id="ARBA00022692"/>
    </source>
</evidence>
<feature type="transmembrane region" description="Helical" evidence="5">
    <location>
        <begin position="302"/>
        <end position="323"/>
    </location>
</feature>
<evidence type="ECO:0000259" key="7">
    <source>
        <dbReference type="Pfam" id="PF04138"/>
    </source>
</evidence>
<gene>
    <name evidence="8" type="ORF">Ami103574_06385</name>
</gene>
<dbReference type="Gene3D" id="3.90.550.10">
    <property type="entry name" value="Spore Coat Polysaccharide Biosynthesis Protein SpsA, Chain A"/>
    <property type="match status" value="1"/>
</dbReference>
<dbReference type="AlphaFoldDB" id="A0A858BSL7"/>
<dbReference type="PANTHER" id="PTHR10859:SF114">
    <property type="entry name" value="DOLICHOL-PHOSPHATE MANNOSYLTRANSFERASE"/>
    <property type="match status" value="1"/>
</dbReference>
<keyword evidence="4 5" id="KW-0472">Membrane</keyword>
<reference evidence="8 9" key="1">
    <citation type="submission" date="2020-02" db="EMBL/GenBank/DDBJ databases">
        <authorList>
            <person name="Kim Y.B."/>
            <person name="Roh S.W."/>
        </authorList>
    </citation>
    <scope>NUCLEOTIDE SEQUENCE [LARGE SCALE GENOMIC DNA]</scope>
    <source>
        <strain evidence="8 9">DSM 103574</strain>
    </source>
</reference>
<dbReference type="KEGG" id="abut:Ami103574_06385"/>
<dbReference type="Proteomes" id="UP000466848">
    <property type="component" value="Chromosome"/>
</dbReference>
<proteinExistence type="predicted"/>
<evidence type="ECO:0000256" key="1">
    <source>
        <dbReference type="ARBA" id="ARBA00004141"/>
    </source>
</evidence>
<feature type="domain" description="GtrA/DPMS transmembrane" evidence="7">
    <location>
        <begin position="234"/>
        <end position="355"/>
    </location>
</feature>
<dbReference type="InterPro" id="IPR007267">
    <property type="entry name" value="GtrA_DPMS_TM"/>
</dbReference>
<evidence type="ECO:0000256" key="5">
    <source>
        <dbReference type="SAM" id="Phobius"/>
    </source>
</evidence>
<evidence type="ECO:0000313" key="8">
    <source>
        <dbReference type="EMBL" id="QIB68971.1"/>
    </source>
</evidence>
<keyword evidence="9" id="KW-1185">Reference proteome</keyword>
<keyword evidence="3 5" id="KW-1133">Transmembrane helix</keyword>
<keyword evidence="8" id="KW-0808">Transferase</keyword>
<feature type="transmembrane region" description="Helical" evidence="5">
    <location>
        <begin position="264"/>
        <end position="282"/>
    </location>
</feature>
<accession>A0A858BSL7</accession>
<sequence>MSKEKGQNLVVIPSLEPDDRLLQYVQELNSYGLTDIILVDDGSGEEYQWIFKKLEESCIVLHHEKNQGKGCALKTGFQYIKDNFHHVTCVVTADSDGQHAAEDVYQLVKEAGKYPDSLTLGVRDFAILGLPTKSWVGNRFSSFLFEALYGQRLCDTQTGLRAFCPQLLDFMLQVKGARFEYEIQMLISCVRSGVPLITKPIQVIYEDNNAGTHFKPVGDSLRVVGTLLSSFMLFLLSSISSAAVDLGIAWFLMDLLRPLLQQQLFLRIFTATMAARVISIGVNYLLNRYLVFREGKSSNRSLWRYLILCVVVLSLSATGVYVLNRGFSINEKIGKIICDGVLFLVSYRVQQRWVFKKGDETIDEQGSKSSGTSST</sequence>
<comment type="subcellular location">
    <subcellularLocation>
        <location evidence="1">Membrane</location>
        <topology evidence="1">Multi-pass membrane protein</topology>
    </subcellularLocation>
</comment>
<feature type="transmembrane region" description="Helical" evidence="5">
    <location>
        <begin position="231"/>
        <end position="252"/>
    </location>
</feature>
<dbReference type="GO" id="GO:0016020">
    <property type="term" value="C:membrane"/>
    <property type="evidence" value="ECO:0007669"/>
    <property type="project" value="UniProtKB-SubCell"/>
</dbReference>
<dbReference type="CDD" id="cd04179">
    <property type="entry name" value="DPM_DPG-synthase_like"/>
    <property type="match status" value="1"/>
</dbReference>
<evidence type="ECO:0000256" key="3">
    <source>
        <dbReference type="ARBA" id="ARBA00022989"/>
    </source>
</evidence>
<protein>
    <submittedName>
        <fullName evidence="8">Glycosyltransferase</fullName>
    </submittedName>
</protein>
<keyword evidence="2 5" id="KW-0812">Transmembrane</keyword>
<feature type="domain" description="Glycosyltransferase 2-like" evidence="6">
    <location>
        <begin position="10"/>
        <end position="143"/>
    </location>
</feature>
<dbReference type="GO" id="GO:0016740">
    <property type="term" value="F:transferase activity"/>
    <property type="evidence" value="ECO:0007669"/>
    <property type="project" value="UniProtKB-KW"/>
</dbReference>
<dbReference type="RefSeq" id="WP_163065834.1">
    <property type="nucleotide sequence ID" value="NZ_CP048649.1"/>
</dbReference>
<dbReference type="GO" id="GO:0000271">
    <property type="term" value="P:polysaccharide biosynthetic process"/>
    <property type="evidence" value="ECO:0007669"/>
    <property type="project" value="InterPro"/>
</dbReference>
<name>A0A858BSL7_9FIRM</name>
<dbReference type="InterPro" id="IPR029044">
    <property type="entry name" value="Nucleotide-diphossugar_trans"/>
</dbReference>